<feature type="non-terminal residue" evidence="2">
    <location>
        <position position="1"/>
    </location>
</feature>
<evidence type="ECO:0000313" key="2">
    <source>
        <dbReference type="EMBL" id="JAT13831.1"/>
    </source>
</evidence>
<dbReference type="EMBL" id="GEBQ01026146">
    <property type="protein sequence ID" value="JAT13831.1"/>
    <property type="molecule type" value="Transcribed_RNA"/>
</dbReference>
<protein>
    <submittedName>
        <fullName evidence="2">Uncharacterized protein</fullName>
    </submittedName>
</protein>
<organism evidence="2">
    <name type="scientific">Graphocephala atropunctata</name>
    <dbReference type="NCBI Taxonomy" id="36148"/>
    <lineage>
        <taxon>Eukaryota</taxon>
        <taxon>Metazoa</taxon>
        <taxon>Ecdysozoa</taxon>
        <taxon>Arthropoda</taxon>
        <taxon>Hexapoda</taxon>
        <taxon>Insecta</taxon>
        <taxon>Pterygota</taxon>
        <taxon>Neoptera</taxon>
        <taxon>Paraneoptera</taxon>
        <taxon>Hemiptera</taxon>
        <taxon>Auchenorrhyncha</taxon>
        <taxon>Membracoidea</taxon>
        <taxon>Cicadellidae</taxon>
        <taxon>Cicadellinae</taxon>
        <taxon>Cicadellini</taxon>
        <taxon>Graphocephala</taxon>
    </lineage>
</organism>
<reference evidence="2" key="1">
    <citation type="submission" date="2015-11" db="EMBL/GenBank/DDBJ databases">
        <title>De novo transcriptome assembly of four potential Pierce s Disease insect vectors from Arizona vineyards.</title>
        <authorList>
            <person name="Tassone E.E."/>
        </authorList>
    </citation>
    <scope>NUCLEOTIDE SEQUENCE</scope>
</reference>
<proteinExistence type="predicted"/>
<accession>A0A1B6KQX3</accession>
<sequence length="121" mass="13665">SDFIFPTISNGPHENGSSSGEHLTGRGFILSTTANGMHDIASTNREHFTSDTDLHESTIVEESSTSDEAFDTTTEVDYVMGPVDFKYPVLVPPQGRQHNRKPTYYKYRRNKLPHIQVTRHN</sequence>
<feature type="compositionally biased region" description="Polar residues" evidence="1">
    <location>
        <begin position="7"/>
        <end position="21"/>
    </location>
</feature>
<evidence type="ECO:0000256" key="1">
    <source>
        <dbReference type="SAM" id="MobiDB-lite"/>
    </source>
</evidence>
<feature type="region of interest" description="Disordered" evidence="1">
    <location>
        <begin position="1"/>
        <end position="25"/>
    </location>
</feature>
<gene>
    <name evidence="2" type="ORF">g.25584</name>
</gene>
<dbReference type="AlphaFoldDB" id="A0A1B6KQX3"/>
<name>A0A1B6KQX3_9HEMI</name>